<dbReference type="PANTHER" id="PTHR39398:SF1">
    <property type="entry name" value="CSN8_PSMD8_EIF3K DOMAIN-CONTAINING PROTEIN"/>
    <property type="match status" value="1"/>
</dbReference>
<feature type="region of interest" description="Disordered" evidence="1">
    <location>
        <begin position="1"/>
        <end position="131"/>
    </location>
</feature>
<dbReference type="GeneID" id="28966719"/>
<evidence type="ECO:0000256" key="1">
    <source>
        <dbReference type="SAM" id="MobiDB-lite"/>
    </source>
</evidence>
<dbReference type="EMBL" id="KI894029">
    <property type="protein sequence ID" value="OBR86998.1"/>
    <property type="molecule type" value="Genomic_DNA"/>
</dbReference>
<reference evidence="3" key="3">
    <citation type="submission" date="2024-02" db="EMBL/GenBank/DDBJ databases">
        <title>Comparative genomics of Cryptococcus and Kwoniella reveals pathogenesis evolution and contrasting modes of karyotype evolution via chromosome fusion or intercentromeric recombination.</title>
        <authorList>
            <person name="Coelho M.A."/>
            <person name="David-Palma M."/>
            <person name="Shea T."/>
            <person name="Bowers K."/>
            <person name="McGinley-Smith S."/>
            <person name="Mohammad A.W."/>
            <person name="Gnirke A."/>
            <person name="Yurkov A.M."/>
            <person name="Nowrousian M."/>
            <person name="Sun S."/>
            <person name="Cuomo C.A."/>
            <person name="Heitman J."/>
        </authorList>
    </citation>
    <scope>NUCLEOTIDE SEQUENCE</scope>
    <source>
        <strain evidence="3">CBS 10117</strain>
    </source>
</reference>
<gene>
    <name evidence="2" type="ORF">I303_03020</name>
    <name evidence="3" type="ORF">I303_103001</name>
</gene>
<dbReference type="AlphaFoldDB" id="A0A1A6AAB5"/>
<dbReference type="KEGG" id="kdj:28966719"/>
<organism evidence="2">
    <name type="scientific">Kwoniella dejecticola CBS 10117</name>
    <dbReference type="NCBI Taxonomy" id="1296121"/>
    <lineage>
        <taxon>Eukaryota</taxon>
        <taxon>Fungi</taxon>
        <taxon>Dikarya</taxon>
        <taxon>Basidiomycota</taxon>
        <taxon>Agaricomycotina</taxon>
        <taxon>Tremellomycetes</taxon>
        <taxon>Tremellales</taxon>
        <taxon>Cryptococcaceae</taxon>
        <taxon>Kwoniella</taxon>
    </lineage>
</organism>
<protein>
    <submittedName>
        <fullName evidence="2">Uncharacterized protein</fullName>
    </submittedName>
</protein>
<dbReference type="STRING" id="1296121.A0A1A6AAB5"/>
<evidence type="ECO:0000313" key="2">
    <source>
        <dbReference type="EMBL" id="OBR86998.1"/>
    </source>
</evidence>
<dbReference type="VEuPathDB" id="FungiDB:I303_03020"/>
<feature type="compositionally biased region" description="Polar residues" evidence="1">
    <location>
        <begin position="62"/>
        <end position="72"/>
    </location>
</feature>
<dbReference type="EMBL" id="CP144532">
    <property type="protein sequence ID" value="WWC60429.1"/>
    <property type="molecule type" value="Genomic_DNA"/>
</dbReference>
<reference evidence="2" key="1">
    <citation type="submission" date="2013-07" db="EMBL/GenBank/DDBJ databases">
        <title>The Genome Sequence of Cryptococcus dejecticola CBS10117.</title>
        <authorList>
            <consortium name="The Broad Institute Genome Sequencing Platform"/>
            <person name="Cuomo C."/>
            <person name="Litvintseva A."/>
            <person name="Chen Y."/>
            <person name="Heitman J."/>
            <person name="Sun S."/>
            <person name="Springer D."/>
            <person name="Dromer F."/>
            <person name="Young S.K."/>
            <person name="Zeng Q."/>
            <person name="Gargeya S."/>
            <person name="Fitzgerald M."/>
            <person name="Abouelleil A."/>
            <person name="Alvarado L."/>
            <person name="Berlin A.M."/>
            <person name="Chapman S.B."/>
            <person name="Dewar J."/>
            <person name="Goldberg J."/>
            <person name="Griggs A."/>
            <person name="Gujja S."/>
            <person name="Hansen M."/>
            <person name="Howarth C."/>
            <person name="Imamovic A."/>
            <person name="Larimer J."/>
            <person name="McCowan C."/>
            <person name="Murphy C."/>
            <person name="Pearson M."/>
            <person name="Priest M."/>
            <person name="Roberts A."/>
            <person name="Saif S."/>
            <person name="Shea T."/>
            <person name="Sykes S."/>
            <person name="Wortman J."/>
            <person name="Nusbaum C."/>
            <person name="Birren B."/>
        </authorList>
    </citation>
    <scope>NUCLEOTIDE SEQUENCE [LARGE SCALE GENOMIC DNA]</scope>
    <source>
        <strain evidence="2">CBS 10117</strain>
    </source>
</reference>
<dbReference type="PANTHER" id="PTHR39398">
    <property type="entry name" value="YALI0F14311P"/>
    <property type="match status" value="1"/>
</dbReference>
<accession>A0A1A6AAB5</accession>
<dbReference type="OrthoDB" id="2100128at2759"/>
<dbReference type="Proteomes" id="UP000078595">
    <property type="component" value="Chromosome 3"/>
</dbReference>
<proteinExistence type="predicted"/>
<evidence type="ECO:0000313" key="4">
    <source>
        <dbReference type="Proteomes" id="UP000078595"/>
    </source>
</evidence>
<sequence>MQSYQPPHARQRTAQNAPQTSNATSAIPPASPGPTPKSGSQKHGDEILRSHNYDPSRGISYANANRSDQAGPSSCAIASPQPVSTRHSGQGRFTPRMSKKDWSTPPPSSSFSPGRSALASPAGDIKPMRKHMGVPTLPRAGEDDSDFDFELIQSVSRSGGDGAEGDALKDWDVQDKYRVFIDRKIKKHHSTVGSKTPRHTPPGKDAKDELESLGSIVLLFRKLREGVVASHRIDDFAIEVFETSAQFAILANNRPQLISSLSGLVPGLYNALDDRKGKATAKAKASDSTVIEDLNKLSINDQQDRRKEVTSLFLLYQLVILGEKEFWSSYFELTSPCRRKTLRQPFDGTHTFLSHDRNESQGGIDEPFIDSRDVQLAVSIARSISPHSFDPIRCFRLLERATTYERAILAWGEYKIRERAWELLKKAYMSTGIGWAGRMLGVQEDEVGKWVMGKEARVDQGIIKLR</sequence>
<name>A0A1A6AAB5_9TREE</name>
<feature type="compositionally biased region" description="Polar residues" evidence="1">
    <location>
        <begin position="12"/>
        <end position="25"/>
    </location>
</feature>
<feature type="compositionally biased region" description="Basic and acidic residues" evidence="1">
    <location>
        <begin position="42"/>
        <end position="54"/>
    </location>
</feature>
<feature type="region of interest" description="Disordered" evidence="1">
    <location>
        <begin position="188"/>
        <end position="207"/>
    </location>
</feature>
<reference evidence="3" key="2">
    <citation type="submission" date="2013-07" db="EMBL/GenBank/DDBJ databases">
        <authorList>
            <consortium name="The Broad Institute Genome Sequencing Platform"/>
            <person name="Cuomo C."/>
            <person name="Litvintseva A."/>
            <person name="Chen Y."/>
            <person name="Heitman J."/>
            <person name="Sun S."/>
            <person name="Springer D."/>
            <person name="Dromer F."/>
            <person name="Young S.K."/>
            <person name="Zeng Q."/>
            <person name="Gargeya S."/>
            <person name="Fitzgerald M."/>
            <person name="Abouelleil A."/>
            <person name="Alvarado L."/>
            <person name="Berlin A.M."/>
            <person name="Chapman S.B."/>
            <person name="Dewar J."/>
            <person name="Goldberg J."/>
            <person name="Griggs A."/>
            <person name="Gujja S."/>
            <person name="Hansen M."/>
            <person name="Howarth C."/>
            <person name="Imamovic A."/>
            <person name="Larimer J."/>
            <person name="McCowan C."/>
            <person name="Murphy C."/>
            <person name="Pearson M."/>
            <person name="Priest M."/>
            <person name="Roberts A."/>
            <person name="Saif S."/>
            <person name="Shea T."/>
            <person name="Sykes S."/>
            <person name="Wortman J."/>
            <person name="Nusbaum C."/>
            <person name="Birren B."/>
        </authorList>
    </citation>
    <scope>NUCLEOTIDE SEQUENCE</scope>
    <source>
        <strain evidence="3">CBS 10117</strain>
    </source>
</reference>
<dbReference type="RefSeq" id="XP_018264840.1">
    <property type="nucleotide sequence ID" value="XM_018406346.1"/>
</dbReference>
<keyword evidence="4" id="KW-1185">Reference proteome</keyword>
<evidence type="ECO:0000313" key="3">
    <source>
        <dbReference type="EMBL" id="WWC60429.1"/>
    </source>
</evidence>